<dbReference type="PANTHER" id="PTHR14894">
    <property type="entry name" value="CDK5 REGULATORY SUBUNIT-ASSOCIATED PROTEIN 3"/>
    <property type="match status" value="1"/>
</dbReference>
<dbReference type="WBParaSite" id="SMUV_0000900601-mRNA-1">
    <property type="protein sequence ID" value="SMUV_0000900601-mRNA-1"/>
    <property type="gene ID" value="SMUV_0000900601"/>
</dbReference>
<dbReference type="PANTHER" id="PTHR14894:SF0">
    <property type="entry name" value="CDK5 REGULATORY SUBUNIT-ASSOCIATED PROTEIN 3"/>
    <property type="match status" value="1"/>
</dbReference>
<proteinExistence type="inferred from homology"/>
<evidence type="ECO:0000313" key="4">
    <source>
        <dbReference type="WBParaSite" id="SMUV_0000900601-mRNA-1"/>
    </source>
</evidence>
<organism evidence="3 4">
    <name type="scientific">Syphacia muris</name>
    <dbReference type="NCBI Taxonomy" id="451379"/>
    <lineage>
        <taxon>Eukaryota</taxon>
        <taxon>Metazoa</taxon>
        <taxon>Ecdysozoa</taxon>
        <taxon>Nematoda</taxon>
        <taxon>Chromadorea</taxon>
        <taxon>Rhabditida</taxon>
        <taxon>Spirurina</taxon>
        <taxon>Oxyuridomorpha</taxon>
        <taxon>Oxyuroidea</taxon>
        <taxon>Oxyuridae</taxon>
        <taxon>Syphacia</taxon>
    </lineage>
</organism>
<evidence type="ECO:0000256" key="2">
    <source>
        <dbReference type="SAM" id="Coils"/>
    </source>
</evidence>
<keyword evidence="3" id="KW-1185">Reference proteome</keyword>
<sequence length="490" mass="56572">MADTQQLPIDIHSNKLLGWLINHRHCKNDWQSSALVVREKIKHAILDMPEDERIVKVLQGTYINYFHCLKILDILKETEKDTKNFLGFYSSQRMNDWLEIKKLYEKDNLYLAEAAQFLQRLVQYDIPSLRKQITKSDLIATECVKKAEEYTKQAENSKKQYERELVKLGLEGKNLRREIQMLAIDLPNFFNSVASNISELTEPLEYYGNFRNYLHRAELPKSELLPLCTLLMQNGPNVTVYQWKYGKEPLSVERPKGFAGDLEDDVANEAKDVEENDEIDFGDMDVDAENAEAGIDGIEVVSDTEENKDDGIARGDDALTLLENEKTRDIIINELNELYTFLFFRFNDEVTENSANIYISGFENRPENVANVTASAIDEWRVQVKEIYDQLTDDSRNQLFKIYSEPAYVSTLVEELEQKRSLEDRYLKMSELMVQKKAKCTEVATKSQVELIQIIESTKILQHEANDISKRYKGTPVNLMGGIVATLKDT</sequence>
<dbReference type="GO" id="GO:0007346">
    <property type="term" value="P:regulation of mitotic cell cycle"/>
    <property type="evidence" value="ECO:0007669"/>
    <property type="project" value="TreeGrafter"/>
</dbReference>
<dbReference type="Proteomes" id="UP000046393">
    <property type="component" value="Unplaced"/>
</dbReference>
<dbReference type="Pfam" id="PF05600">
    <property type="entry name" value="CDK5RAP3"/>
    <property type="match status" value="1"/>
</dbReference>
<dbReference type="GO" id="GO:0012505">
    <property type="term" value="C:endomembrane system"/>
    <property type="evidence" value="ECO:0007669"/>
    <property type="project" value="TreeGrafter"/>
</dbReference>
<name>A0A0N5AVS9_9BILA</name>
<reference evidence="4" key="1">
    <citation type="submission" date="2017-02" db="UniProtKB">
        <authorList>
            <consortium name="WormBaseParasite"/>
        </authorList>
    </citation>
    <scope>IDENTIFICATION</scope>
</reference>
<comment type="similarity">
    <text evidence="1">Belongs to the CDK5RAP3 family.</text>
</comment>
<keyword evidence="2" id="KW-0175">Coiled coil</keyword>
<feature type="coiled-coil region" evidence="2">
    <location>
        <begin position="144"/>
        <end position="178"/>
    </location>
</feature>
<protein>
    <submittedName>
        <fullName evidence="4">CDK5 regulatory subunit-associated protein 3</fullName>
    </submittedName>
</protein>
<accession>A0A0N5AVS9</accession>
<dbReference type="InterPro" id="IPR008491">
    <property type="entry name" value="CDK5RAP3"/>
</dbReference>
<dbReference type="STRING" id="451379.A0A0N5AVS9"/>
<evidence type="ECO:0000313" key="3">
    <source>
        <dbReference type="Proteomes" id="UP000046393"/>
    </source>
</evidence>
<evidence type="ECO:0000256" key="1">
    <source>
        <dbReference type="ARBA" id="ARBA00007478"/>
    </source>
</evidence>
<dbReference type="AlphaFoldDB" id="A0A0N5AVS9"/>